<dbReference type="AlphaFoldDB" id="A0AAV8RDI4"/>
<proteinExistence type="predicted"/>
<evidence type="ECO:0000256" key="1">
    <source>
        <dbReference type="SAM" id="Coils"/>
    </source>
</evidence>
<gene>
    <name evidence="2" type="ORF">OPV22_008768</name>
</gene>
<keyword evidence="1" id="KW-0175">Coiled coil</keyword>
<reference evidence="2 3" key="1">
    <citation type="submission" date="2022-12" db="EMBL/GenBank/DDBJ databases">
        <title>Chromosome-scale assembly of the Ensete ventricosum genome.</title>
        <authorList>
            <person name="Dussert Y."/>
            <person name="Stocks J."/>
            <person name="Wendawek A."/>
            <person name="Woldeyes F."/>
            <person name="Nichols R.A."/>
            <person name="Borrell J.S."/>
        </authorList>
    </citation>
    <scope>NUCLEOTIDE SEQUENCE [LARGE SCALE GENOMIC DNA]</scope>
    <source>
        <strain evidence="3">cv. Maze</strain>
        <tissue evidence="2">Seeds</tissue>
    </source>
</reference>
<name>A0AAV8RDI4_ENSVE</name>
<dbReference type="EMBL" id="JAQQAF010000003">
    <property type="protein sequence ID" value="KAJ8498216.1"/>
    <property type="molecule type" value="Genomic_DNA"/>
</dbReference>
<dbReference type="PANTHER" id="PTHR46133:SF28">
    <property type="entry name" value="BHLH TRANSCRIPTION FACTOR"/>
    <property type="match status" value="1"/>
</dbReference>
<keyword evidence="3" id="KW-1185">Reference proteome</keyword>
<organism evidence="2 3">
    <name type="scientific">Ensete ventricosum</name>
    <name type="common">Abyssinian banana</name>
    <name type="synonym">Musa ensete</name>
    <dbReference type="NCBI Taxonomy" id="4639"/>
    <lineage>
        <taxon>Eukaryota</taxon>
        <taxon>Viridiplantae</taxon>
        <taxon>Streptophyta</taxon>
        <taxon>Embryophyta</taxon>
        <taxon>Tracheophyta</taxon>
        <taxon>Spermatophyta</taxon>
        <taxon>Magnoliopsida</taxon>
        <taxon>Liliopsida</taxon>
        <taxon>Zingiberales</taxon>
        <taxon>Musaceae</taxon>
        <taxon>Ensete</taxon>
    </lineage>
</organism>
<dbReference type="InterPro" id="IPR044818">
    <property type="entry name" value="ILR3-like"/>
</dbReference>
<protein>
    <recommendedName>
        <fullName evidence="4">BZIP domain-containing protein</fullName>
    </recommendedName>
</protein>
<feature type="coiled-coil region" evidence="1">
    <location>
        <begin position="125"/>
        <end position="162"/>
    </location>
</feature>
<dbReference type="GO" id="GO:0046983">
    <property type="term" value="F:protein dimerization activity"/>
    <property type="evidence" value="ECO:0007669"/>
    <property type="project" value="InterPro"/>
</dbReference>
<sequence length="238" mass="26389">MLTVVESEPGQRASHEGRVLPFPAAANCDTCSSGCSRPEKTRFPRTGDGFTRQPQVALGLLGRIRVDRWWLLLGFSGIQSFLQCQSNGLKEPITENCVRSETCSQPTSKASREKMRRDKLNDRFLELAANEAKKLKESNDTLQEKIKELKAEKNELLRGETEAKGRQGESGAIKLLNARSGYVPHPPFIQAPFTVQSQAAGNKLIMLVIGYPGFPMWQFMPPIDIDTSQDADKCPPVA</sequence>
<evidence type="ECO:0000313" key="3">
    <source>
        <dbReference type="Proteomes" id="UP001222027"/>
    </source>
</evidence>
<evidence type="ECO:0008006" key="4">
    <source>
        <dbReference type="Google" id="ProtNLM"/>
    </source>
</evidence>
<comment type="caution">
    <text evidence="2">The sequence shown here is derived from an EMBL/GenBank/DDBJ whole genome shotgun (WGS) entry which is preliminary data.</text>
</comment>
<dbReference type="GO" id="GO:0006879">
    <property type="term" value="P:intracellular iron ion homeostasis"/>
    <property type="evidence" value="ECO:0007669"/>
    <property type="project" value="InterPro"/>
</dbReference>
<dbReference type="Proteomes" id="UP001222027">
    <property type="component" value="Unassembled WGS sequence"/>
</dbReference>
<accession>A0AAV8RDI4</accession>
<evidence type="ECO:0000313" key="2">
    <source>
        <dbReference type="EMBL" id="KAJ8498216.1"/>
    </source>
</evidence>
<dbReference type="PANTHER" id="PTHR46133">
    <property type="entry name" value="BHLH TRANSCRIPTION FACTOR"/>
    <property type="match status" value="1"/>
</dbReference>
<dbReference type="GO" id="GO:0003700">
    <property type="term" value="F:DNA-binding transcription factor activity"/>
    <property type="evidence" value="ECO:0007669"/>
    <property type="project" value="InterPro"/>
</dbReference>